<dbReference type="Proteomes" id="UP000887576">
    <property type="component" value="Unplaced"/>
</dbReference>
<evidence type="ECO:0000313" key="1">
    <source>
        <dbReference type="Proteomes" id="UP000887576"/>
    </source>
</evidence>
<name>A0AC34RPX7_9BILA</name>
<sequence length="547" mass="64203">MVEKDAVDKRAVDDVPEDVVQYLLYFKKVIEEQNTLEIQDLYEHGFPELTERYFSEKTWPDERIVEAIVGSENRIFLILYKELYFRDLYTRTNRPTLNHRYESYMNYQELFSEILTQDNQTPINLKLPEVWLWDIIDEFVYQFQAFCLYKANPTKRTLPEVWLWDIIDEFVYQFQAFCLYKANPTKRTVEELEDLMEIESTQNTWNIYPVLNILYSLLEKSQINAQLKAIREGNDPDSVADDFGRSELYFRLGYFSLIGLLRTHVLLGDYHQALQTVEYLDMDPKGLYNAVPSCSVTLHYFVGFSHMMMRNYGEATKIFVNCLLYIQRTQNLQQQQAVQKRSLKYDVIGKTNDQLFHLLAICLTLQPQRIDESLVSLLHEKHGDRMSRMANGDIEEFRVAFQQGCPKFLSPTTVVIDGANLSKEPLTRQCNAFLEGIENQIWLPILRGYLKLYTTLPLRKLASFMDVKDQDYDSFIAKLLSFKMIVNELGKETIGGDSEDNSMDLDFYVDQDMIIVADTKVARRVGEYFIKHITKLQDVTKKIRELA</sequence>
<proteinExistence type="predicted"/>
<accession>A0AC34RPX7</accession>
<dbReference type="WBParaSite" id="JU765_v2.g8801.t1">
    <property type="protein sequence ID" value="JU765_v2.g8801.t1"/>
    <property type="gene ID" value="JU765_v2.g8801"/>
</dbReference>
<organism evidence="1 2">
    <name type="scientific">Panagrolaimus sp. JU765</name>
    <dbReference type="NCBI Taxonomy" id="591449"/>
    <lineage>
        <taxon>Eukaryota</taxon>
        <taxon>Metazoa</taxon>
        <taxon>Ecdysozoa</taxon>
        <taxon>Nematoda</taxon>
        <taxon>Chromadorea</taxon>
        <taxon>Rhabditida</taxon>
        <taxon>Tylenchina</taxon>
        <taxon>Panagrolaimomorpha</taxon>
        <taxon>Panagrolaimoidea</taxon>
        <taxon>Panagrolaimidae</taxon>
        <taxon>Panagrolaimus</taxon>
    </lineage>
</organism>
<protein>
    <submittedName>
        <fullName evidence="2">Eukaryotic translation initiation factor 3 subunit L</fullName>
    </submittedName>
</protein>
<evidence type="ECO:0000313" key="2">
    <source>
        <dbReference type="WBParaSite" id="JU765_v2.g8801.t1"/>
    </source>
</evidence>
<reference evidence="2" key="1">
    <citation type="submission" date="2022-11" db="UniProtKB">
        <authorList>
            <consortium name="WormBaseParasite"/>
        </authorList>
    </citation>
    <scope>IDENTIFICATION</scope>
</reference>